<keyword evidence="2" id="KW-0012">Acyltransferase</keyword>
<dbReference type="GO" id="GO:0016747">
    <property type="term" value="F:acyltransferase activity, transferring groups other than amino-acyl groups"/>
    <property type="evidence" value="ECO:0007669"/>
    <property type="project" value="InterPro"/>
</dbReference>
<comment type="caution">
    <text evidence="4">The sequence shown here is derived from an EMBL/GenBank/DDBJ whole genome shotgun (WGS) entry which is preliminary data.</text>
</comment>
<evidence type="ECO:0000313" key="5">
    <source>
        <dbReference type="Proteomes" id="UP000191160"/>
    </source>
</evidence>
<dbReference type="InterPro" id="IPR016181">
    <property type="entry name" value="Acyl_CoA_acyltransferase"/>
</dbReference>
<evidence type="ECO:0000259" key="3">
    <source>
        <dbReference type="PROSITE" id="PS51186"/>
    </source>
</evidence>
<dbReference type="PANTHER" id="PTHR43420">
    <property type="entry name" value="ACETYLTRANSFERASE"/>
    <property type="match status" value="1"/>
</dbReference>
<keyword evidence="1 4" id="KW-0808">Transferase</keyword>
<proteinExistence type="predicted"/>
<dbReference type="EMBL" id="MVKX01000013">
    <property type="protein sequence ID" value="OOV79671.1"/>
    <property type="molecule type" value="Genomic_DNA"/>
</dbReference>
<evidence type="ECO:0000256" key="1">
    <source>
        <dbReference type="ARBA" id="ARBA00022679"/>
    </source>
</evidence>
<dbReference type="InterPro" id="IPR000182">
    <property type="entry name" value="GNAT_dom"/>
</dbReference>
<reference evidence="4 5" key="1">
    <citation type="submission" date="2017-02" db="EMBL/GenBank/DDBJ databases">
        <title>Acinetobacter sp. ANC 4945, whole genome shotgun sequencing project.</title>
        <authorList>
            <person name="Radolfova-Krizova L."/>
            <person name="Al Atrouni A."/>
            <person name="Nemec A."/>
        </authorList>
    </citation>
    <scope>NUCLEOTIDE SEQUENCE [LARGE SCALE GENOMIC DNA]</scope>
    <source>
        <strain evidence="4 5">ANC 4945</strain>
    </source>
</reference>
<dbReference type="Gene3D" id="3.40.630.30">
    <property type="match status" value="1"/>
</dbReference>
<gene>
    <name evidence="4" type="ORF">B1202_16095</name>
</gene>
<dbReference type="RefSeq" id="WP_078191607.1">
    <property type="nucleotide sequence ID" value="NZ_JAMCOZ010000011.1"/>
</dbReference>
<evidence type="ECO:0000256" key="2">
    <source>
        <dbReference type="ARBA" id="ARBA00023315"/>
    </source>
</evidence>
<keyword evidence="5" id="KW-1185">Reference proteome</keyword>
<evidence type="ECO:0000313" key="4">
    <source>
        <dbReference type="EMBL" id="OOV79671.1"/>
    </source>
</evidence>
<dbReference type="CDD" id="cd04301">
    <property type="entry name" value="NAT_SF"/>
    <property type="match status" value="1"/>
</dbReference>
<dbReference type="AlphaFoldDB" id="A0A1T1GQ12"/>
<protein>
    <submittedName>
        <fullName evidence="4">GNAT family N-acetyltransferase</fullName>
    </submittedName>
</protein>
<dbReference type="Proteomes" id="UP000191160">
    <property type="component" value="Unassembled WGS sequence"/>
</dbReference>
<dbReference type="SUPFAM" id="SSF55729">
    <property type="entry name" value="Acyl-CoA N-acyltransferases (Nat)"/>
    <property type="match status" value="1"/>
</dbReference>
<dbReference type="PROSITE" id="PS51186">
    <property type="entry name" value="GNAT"/>
    <property type="match status" value="1"/>
</dbReference>
<accession>A0A1T1GQ12</accession>
<organism evidence="4 5">
    <name type="scientific">Acinetobacter amyesii</name>
    <dbReference type="NCBI Taxonomy" id="2942470"/>
    <lineage>
        <taxon>Bacteria</taxon>
        <taxon>Pseudomonadati</taxon>
        <taxon>Pseudomonadota</taxon>
        <taxon>Gammaproteobacteria</taxon>
        <taxon>Moraxellales</taxon>
        <taxon>Moraxellaceae</taxon>
        <taxon>Acinetobacter</taxon>
    </lineage>
</organism>
<name>A0A1T1GQ12_9GAMM</name>
<sequence length="165" mass="18679">MLNIEIKTLGVSDLKDFRTIRLSALEKSPTMFGSTYTAEVVKPLMFFEACLSNSTVFGVYHKNEIIGLATLTQEIGAKFSHKAHLSSVFIEPEFQKKGIASKLLNAIIKYSKKHVEQILLTVADDNKPAIHLYEKFGFQTYGIEQKALKDNDEYINEILMKLFVV</sequence>
<dbReference type="InterPro" id="IPR050680">
    <property type="entry name" value="YpeA/RimI_acetyltransf"/>
</dbReference>
<dbReference type="Pfam" id="PF00583">
    <property type="entry name" value="Acetyltransf_1"/>
    <property type="match status" value="1"/>
</dbReference>
<feature type="domain" description="N-acetyltransferase" evidence="3">
    <location>
        <begin position="4"/>
        <end position="165"/>
    </location>
</feature>